<accession>A0A5B0QN66</accession>
<dbReference type="Proteomes" id="UP000324748">
    <property type="component" value="Unassembled WGS sequence"/>
</dbReference>
<dbReference type="EMBL" id="VSWC01000014">
    <property type="protein sequence ID" value="KAA1114727.1"/>
    <property type="molecule type" value="Genomic_DNA"/>
</dbReference>
<protein>
    <submittedName>
        <fullName evidence="1">Uncharacterized protein</fullName>
    </submittedName>
</protein>
<gene>
    <name evidence="1" type="ORF">PGT21_020177</name>
</gene>
<sequence>MTRQVGSEMFIVCRCQPLSPTTPTVKTLLFNCQGQTKPQPSEPQQYHIGDPTPPYSLDCQSSLTNQLRSSLHHRIDDNSLPIVFHPRKQNRRQQITDCFPPPLAESTITACQSFSTPAIRINNIGLPIVFHPREYLSAESTTSDHRSLPIDFKGLRPSGCQVGMYNHWCCWDDHVSSNSPTAQQGSIDILITFNIVAVGRYGPM</sequence>
<name>A0A5B0QN66_PUCGR</name>
<comment type="caution">
    <text evidence="1">The sequence shown here is derived from an EMBL/GenBank/DDBJ whole genome shotgun (WGS) entry which is preliminary data.</text>
</comment>
<dbReference type="AlphaFoldDB" id="A0A5B0QN66"/>
<evidence type="ECO:0000313" key="1">
    <source>
        <dbReference type="EMBL" id="KAA1114727.1"/>
    </source>
</evidence>
<organism evidence="1 2">
    <name type="scientific">Puccinia graminis f. sp. tritici</name>
    <dbReference type="NCBI Taxonomy" id="56615"/>
    <lineage>
        <taxon>Eukaryota</taxon>
        <taxon>Fungi</taxon>
        <taxon>Dikarya</taxon>
        <taxon>Basidiomycota</taxon>
        <taxon>Pucciniomycotina</taxon>
        <taxon>Pucciniomycetes</taxon>
        <taxon>Pucciniales</taxon>
        <taxon>Pucciniaceae</taxon>
        <taxon>Puccinia</taxon>
    </lineage>
</organism>
<evidence type="ECO:0000313" key="2">
    <source>
        <dbReference type="Proteomes" id="UP000324748"/>
    </source>
</evidence>
<proteinExistence type="predicted"/>
<keyword evidence="2" id="KW-1185">Reference proteome</keyword>
<reference evidence="1 2" key="1">
    <citation type="submission" date="2019-05" db="EMBL/GenBank/DDBJ databases">
        <title>Emergence of the Ug99 lineage of the wheat stem rust pathogen through somatic hybridization.</title>
        <authorList>
            <person name="Li F."/>
            <person name="Upadhyaya N.M."/>
            <person name="Sperschneider J."/>
            <person name="Matny O."/>
            <person name="Nguyen-Phuc H."/>
            <person name="Mago R."/>
            <person name="Raley C."/>
            <person name="Miller M.E."/>
            <person name="Silverstein K.A.T."/>
            <person name="Henningsen E."/>
            <person name="Hirsch C.D."/>
            <person name="Visser B."/>
            <person name="Pretorius Z.A."/>
            <person name="Steffenson B.J."/>
            <person name="Schwessinger B."/>
            <person name="Dodds P.N."/>
            <person name="Figueroa M."/>
        </authorList>
    </citation>
    <scope>NUCLEOTIDE SEQUENCE [LARGE SCALE GENOMIC DNA]</scope>
    <source>
        <strain evidence="1">21-0</strain>
    </source>
</reference>